<organism evidence="1 2">
    <name type="scientific">Caerostris darwini</name>
    <dbReference type="NCBI Taxonomy" id="1538125"/>
    <lineage>
        <taxon>Eukaryota</taxon>
        <taxon>Metazoa</taxon>
        <taxon>Ecdysozoa</taxon>
        <taxon>Arthropoda</taxon>
        <taxon>Chelicerata</taxon>
        <taxon>Arachnida</taxon>
        <taxon>Araneae</taxon>
        <taxon>Araneomorphae</taxon>
        <taxon>Entelegynae</taxon>
        <taxon>Araneoidea</taxon>
        <taxon>Araneidae</taxon>
        <taxon>Caerostris</taxon>
    </lineage>
</organism>
<reference evidence="1 2" key="1">
    <citation type="submission" date="2021-06" db="EMBL/GenBank/DDBJ databases">
        <title>Caerostris darwini draft genome.</title>
        <authorList>
            <person name="Kono N."/>
            <person name="Arakawa K."/>
        </authorList>
    </citation>
    <scope>NUCLEOTIDE SEQUENCE [LARGE SCALE GENOMIC DNA]</scope>
</reference>
<dbReference type="Proteomes" id="UP001054837">
    <property type="component" value="Unassembled WGS sequence"/>
</dbReference>
<name>A0AAV4WJG9_9ARAC</name>
<gene>
    <name evidence="1" type="primary">X975_10860</name>
    <name evidence="1" type="ORF">CDAR_506131</name>
</gene>
<proteinExistence type="predicted"/>
<comment type="caution">
    <text evidence="1">The sequence shown here is derived from an EMBL/GenBank/DDBJ whole genome shotgun (WGS) entry which is preliminary data.</text>
</comment>
<keyword evidence="2" id="KW-1185">Reference proteome</keyword>
<dbReference type="AlphaFoldDB" id="A0AAV4WJG9"/>
<protein>
    <recommendedName>
        <fullName evidence="3">FHA domain-containing protein</fullName>
    </recommendedName>
</protein>
<evidence type="ECO:0008006" key="3">
    <source>
        <dbReference type="Google" id="ProtNLM"/>
    </source>
</evidence>
<sequence length="66" mass="7605">MLMSTLGNGTFVNSVVVQHHPFVLRSTDRRIDVACDYEEVQRKLRGGKQVLEGKRQYDVEDLEVKL</sequence>
<accession>A0AAV4WJG9</accession>
<evidence type="ECO:0000313" key="2">
    <source>
        <dbReference type="Proteomes" id="UP001054837"/>
    </source>
</evidence>
<evidence type="ECO:0000313" key="1">
    <source>
        <dbReference type="EMBL" id="GIY82126.1"/>
    </source>
</evidence>
<dbReference type="EMBL" id="BPLQ01014688">
    <property type="protein sequence ID" value="GIY82126.1"/>
    <property type="molecule type" value="Genomic_DNA"/>
</dbReference>